<keyword evidence="5" id="KW-0067">ATP-binding</keyword>
<dbReference type="RefSeq" id="WP_229671370.1">
    <property type="nucleotide sequence ID" value="NZ_BMLC01000003.1"/>
</dbReference>
<dbReference type="InterPro" id="IPR050306">
    <property type="entry name" value="PfkB_Carbo_kinase"/>
</dbReference>
<evidence type="ECO:0000313" key="8">
    <source>
        <dbReference type="Proteomes" id="UP000219440"/>
    </source>
</evidence>
<comment type="similarity">
    <text evidence="1">Belongs to the carbohydrate kinase PfkB family.</text>
</comment>
<dbReference type="PANTHER" id="PTHR43085">
    <property type="entry name" value="HEXOKINASE FAMILY MEMBER"/>
    <property type="match status" value="1"/>
</dbReference>
<sequence length="307" mass="32062">MSKPVLVVGEALTDVVVTEGHSREHPGGSPMNVSFGLGRLAVPVVFGTRLGADDRGRAIERHLRGAGVDIEPGLLEAQGTSSATVTLDPTGAASYDFDVEWSLDLGDLDLRRFDHVHFGSIGAFLEPGATTVRDILAAVAGSASISFDPNIRPQFLHDHAEAVTATERHVAASDIVKASDEDIEWLYPGLGLREIATRWLESGPSLVIVTSGSGGSIVVTRTGRFSIPSRTVQVADTIGAGDSFMAGLIDGLATSGLLGASNREALRWIDLATMTGIVERATLCASITVSRSGANPPTLADLAVARS</sequence>
<keyword evidence="2" id="KW-0808">Transferase</keyword>
<gene>
    <name evidence="7" type="ORF">SAMN06296378_2199</name>
</gene>
<keyword evidence="3" id="KW-0547">Nucleotide-binding</keyword>
<dbReference type="EMBL" id="OCST01000004">
    <property type="protein sequence ID" value="SOE70327.1"/>
    <property type="molecule type" value="Genomic_DNA"/>
</dbReference>
<keyword evidence="8" id="KW-1185">Reference proteome</keyword>
<dbReference type="Gene3D" id="3.40.1190.20">
    <property type="match status" value="1"/>
</dbReference>
<dbReference type="Proteomes" id="UP000219440">
    <property type="component" value="Unassembled WGS sequence"/>
</dbReference>
<dbReference type="InterPro" id="IPR002173">
    <property type="entry name" value="Carboh/pur_kinase_PfkB_CS"/>
</dbReference>
<name>A0A2C8ZWL9_9MICO</name>
<keyword evidence="4 7" id="KW-0418">Kinase</keyword>
<feature type="domain" description="Carbohydrate kinase PfkB" evidence="6">
    <location>
        <begin position="13"/>
        <end position="297"/>
    </location>
</feature>
<evidence type="ECO:0000256" key="4">
    <source>
        <dbReference type="ARBA" id="ARBA00022777"/>
    </source>
</evidence>
<dbReference type="PANTHER" id="PTHR43085:SF1">
    <property type="entry name" value="PSEUDOURIDINE KINASE-RELATED"/>
    <property type="match status" value="1"/>
</dbReference>
<dbReference type="InterPro" id="IPR029056">
    <property type="entry name" value="Ribokinase-like"/>
</dbReference>
<dbReference type="GO" id="GO:0016301">
    <property type="term" value="F:kinase activity"/>
    <property type="evidence" value="ECO:0007669"/>
    <property type="project" value="UniProtKB-KW"/>
</dbReference>
<evidence type="ECO:0000256" key="3">
    <source>
        <dbReference type="ARBA" id="ARBA00022741"/>
    </source>
</evidence>
<dbReference type="GO" id="GO:0005524">
    <property type="term" value="F:ATP binding"/>
    <property type="evidence" value="ECO:0007669"/>
    <property type="project" value="UniProtKB-KW"/>
</dbReference>
<evidence type="ECO:0000256" key="1">
    <source>
        <dbReference type="ARBA" id="ARBA00010688"/>
    </source>
</evidence>
<organism evidence="7 8">
    <name type="scientific">Salinibacterium xinjiangense</name>
    <dbReference type="NCBI Taxonomy" id="386302"/>
    <lineage>
        <taxon>Bacteria</taxon>
        <taxon>Bacillati</taxon>
        <taxon>Actinomycetota</taxon>
        <taxon>Actinomycetes</taxon>
        <taxon>Micrococcales</taxon>
        <taxon>Microbacteriaceae</taxon>
        <taxon>Salinibacterium</taxon>
    </lineage>
</organism>
<evidence type="ECO:0000259" key="6">
    <source>
        <dbReference type="Pfam" id="PF00294"/>
    </source>
</evidence>
<evidence type="ECO:0000256" key="2">
    <source>
        <dbReference type="ARBA" id="ARBA00022679"/>
    </source>
</evidence>
<dbReference type="InterPro" id="IPR011611">
    <property type="entry name" value="PfkB_dom"/>
</dbReference>
<evidence type="ECO:0000313" key="7">
    <source>
        <dbReference type="EMBL" id="SOE70327.1"/>
    </source>
</evidence>
<dbReference type="SUPFAM" id="SSF53613">
    <property type="entry name" value="Ribokinase-like"/>
    <property type="match status" value="1"/>
</dbReference>
<dbReference type="Pfam" id="PF00294">
    <property type="entry name" value="PfkB"/>
    <property type="match status" value="1"/>
</dbReference>
<dbReference type="AlphaFoldDB" id="A0A2C8ZWL9"/>
<accession>A0A2C8ZWL9</accession>
<proteinExistence type="inferred from homology"/>
<dbReference type="PROSITE" id="PS00584">
    <property type="entry name" value="PFKB_KINASES_2"/>
    <property type="match status" value="1"/>
</dbReference>
<protein>
    <submittedName>
        <fullName evidence="7">Fructokinase</fullName>
    </submittedName>
</protein>
<reference evidence="7 8" key="1">
    <citation type="submission" date="2017-09" db="EMBL/GenBank/DDBJ databases">
        <authorList>
            <person name="Ehlers B."/>
            <person name="Leendertz F.H."/>
        </authorList>
    </citation>
    <scope>NUCLEOTIDE SEQUENCE [LARGE SCALE GENOMIC DNA]</scope>
    <source>
        <strain evidence="7 8">CGMCC 1.05381</strain>
    </source>
</reference>
<evidence type="ECO:0000256" key="5">
    <source>
        <dbReference type="ARBA" id="ARBA00022840"/>
    </source>
</evidence>
<dbReference type="CDD" id="cd01167">
    <property type="entry name" value="bac_FRK"/>
    <property type="match status" value="1"/>
</dbReference>